<sequence>MLQFLWRRRISTLSSLLSQQYLDSRAVFMYLCNDLPSVAVITQLNGSDAFSMLKEVENWNIQRAWQHSHFDADTKELCFNITLIKLFDNRMIEIGPNYVELLYSPQHQAWAKQLVQQLAALQQPAAEMSIALAQPVTVLGFARRFQEN</sequence>
<organism evidence="1 2">
    <name type="scientific">Phnomibacter ginsenosidimutans</name>
    <dbReference type="NCBI Taxonomy" id="2676868"/>
    <lineage>
        <taxon>Bacteria</taxon>
        <taxon>Pseudomonadati</taxon>
        <taxon>Bacteroidota</taxon>
        <taxon>Chitinophagia</taxon>
        <taxon>Chitinophagales</taxon>
        <taxon>Chitinophagaceae</taxon>
        <taxon>Phnomibacter</taxon>
    </lineage>
</organism>
<name>A0A6I6G5M0_9BACT</name>
<reference evidence="1 2" key="1">
    <citation type="submission" date="2019-11" db="EMBL/GenBank/DDBJ databases">
        <authorList>
            <person name="Im W.T."/>
        </authorList>
    </citation>
    <scope>NUCLEOTIDE SEQUENCE [LARGE SCALE GENOMIC DNA]</scope>
    <source>
        <strain evidence="1 2">SB-02</strain>
    </source>
</reference>
<keyword evidence="2" id="KW-1185">Reference proteome</keyword>
<evidence type="ECO:0000313" key="1">
    <source>
        <dbReference type="EMBL" id="QGW27274.1"/>
    </source>
</evidence>
<protein>
    <submittedName>
        <fullName evidence="1">Uncharacterized protein</fullName>
    </submittedName>
</protein>
<dbReference type="AlphaFoldDB" id="A0A6I6G5M0"/>
<dbReference type="EMBL" id="CP046566">
    <property type="protein sequence ID" value="QGW27274.1"/>
    <property type="molecule type" value="Genomic_DNA"/>
</dbReference>
<dbReference type="RefSeq" id="WP_157476875.1">
    <property type="nucleotide sequence ID" value="NZ_CP046566.1"/>
</dbReference>
<dbReference type="KEGG" id="fls:GLV81_03360"/>
<proteinExistence type="predicted"/>
<gene>
    <name evidence="1" type="ORF">GLV81_03360</name>
</gene>
<accession>A0A6I6G5M0</accession>
<dbReference type="Proteomes" id="UP000426027">
    <property type="component" value="Chromosome"/>
</dbReference>
<evidence type="ECO:0000313" key="2">
    <source>
        <dbReference type="Proteomes" id="UP000426027"/>
    </source>
</evidence>